<dbReference type="Proteomes" id="UP000789405">
    <property type="component" value="Unassembled WGS sequence"/>
</dbReference>
<dbReference type="GO" id="GO:0003724">
    <property type="term" value="F:RNA helicase activity"/>
    <property type="evidence" value="ECO:0007669"/>
    <property type="project" value="UniProtKB-EC"/>
</dbReference>
<keyword evidence="7" id="KW-0509">mRNA transport</keyword>
<keyword evidence="4" id="KW-0547">Nucleotide-binding</keyword>
<protein>
    <recommendedName>
        <fullName evidence="13">ATP-dependent RNA helicase SUB2</fullName>
        <ecNumber evidence="2">3.6.4.13</ecNumber>
    </recommendedName>
    <alternativeName>
        <fullName evidence="14">ATP-dependent RNA helicase sub2</fullName>
    </alternativeName>
</protein>
<dbReference type="SMART" id="SM00490">
    <property type="entry name" value="HELICc"/>
    <property type="match status" value="1"/>
</dbReference>
<sequence>MSDHPDDLIDYDEEDETIPTEAVPSDQLAANGQEATDEDKKDKKGSYVGIHSTGFRDFLLKPELLRAIVDCGFEHPSEVQQECIPQSILGMDVLCQAKSGMGKTAVFVLATLQQVDPVPGDVAVIVLCHTRELAFQIRNEYTRFSKYTPEVKIDVFYGGIPIKEDYKKFQSKDTVPHIVVGTPGRILALVNDGHLKVGSVKHFVLDECDKMLDQLDMRRDVQAIFRKTPHNKQVMMFSATLSKEIRPICKKFMQNPLEIYVDDETKLTLHGLQQHFVKLQESAKNRKLNDLLDTLEFNQVCIFVRSVSRANELNKLLCDCNFPSICIHGGMKQEERIAKYKSFKDFQKRIMVATDVFGRGIDIERVNIVVNYDMPDGPDTYLHRVGRAGRFGTKGAAITFVANAEDAEILNKVQERFEVVITELPDELEINNYTKTVVPRVAVMNGGVNDGIIS</sequence>
<comment type="subcellular location">
    <subcellularLocation>
        <location evidence="1">Nucleus</location>
    </subcellularLocation>
</comment>
<dbReference type="InterPro" id="IPR014014">
    <property type="entry name" value="RNA_helicase_DEAD_Q_motif"/>
</dbReference>
<dbReference type="AlphaFoldDB" id="A0A9N9IDS6"/>
<dbReference type="GO" id="GO:0051028">
    <property type="term" value="P:mRNA transport"/>
    <property type="evidence" value="ECO:0007669"/>
    <property type="project" value="UniProtKB-KW"/>
</dbReference>
<dbReference type="CDD" id="cd17950">
    <property type="entry name" value="DEADc_DDX39"/>
    <property type="match status" value="1"/>
</dbReference>
<dbReference type="PROSITE" id="PS51194">
    <property type="entry name" value="HELICASE_CTER"/>
    <property type="match status" value="1"/>
</dbReference>
<dbReference type="InterPro" id="IPR027417">
    <property type="entry name" value="P-loop_NTPase"/>
</dbReference>
<keyword evidence="6" id="KW-0347">Helicase</keyword>
<dbReference type="Pfam" id="PF00270">
    <property type="entry name" value="DEAD"/>
    <property type="match status" value="1"/>
</dbReference>
<evidence type="ECO:0000256" key="8">
    <source>
        <dbReference type="ARBA" id="ARBA00022840"/>
    </source>
</evidence>
<dbReference type="GO" id="GO:0005524">
    <property type="term" value="F:ATP binding"/>
    <property type="evidence" value="ECO:0007669"/>
    <property type="project" value="UniProtKB-KW"/>
</dbReference>
<dbReference type="GO" id="GO:0005681">
    <property type="term" value="C:spliceosomal complex"/>
    <property type="evidence" value="ECO:0007669"/>
    <property type="project" value="UniProtKB-KW"/>
</dbReference>
<organism evidence="21 22">
    <name type="scientific">Dentiscutata erythropus</name>
    <dbReference type="NCBI Taxonomy" id="1348616"/>
    <lineage>
        <taxon>Eukaryota</taxon>
        <taxon>Fungi</taxon>
        <taxon>Fungi incertae sedis</taxon>
        <taxon>Mucoromycota</taxon>
        <taxon>Glomeromycotina</taxon>
        <taxon>Glomeromycetes</taxon>
        <taxon>Diversisporales</taxon>
        <taxon>Gigasporaceae</taxon>
        <taxon>Dentiscutata</taxon>
    </lineage>
</organism>
<dbReference type="GO" id="GO:0016787">
    <property type="term" value="F:hydrolase activity"/>
    <property type="evidence" value="ECO:0007669"/>
    <property type="project" value="UniProtKB-KW"/>
</dbReference>
<dbReference type="GO" id="GO:0008380">
    <property type="term" value="P:RNA splicing"/>
    <property type="evidence" value="ECO:0007669"/>
    <property type="project" value="UniProtKB-KW"/>
</dbReference>
<evidence type="ECO:0000256" key="9">
    <source>
        <dbReference type="ARBA" id="ARBA00023187"/>
    </source>
</evidence>
<evidence type="ECO:0000256" key="3">
    <source>
        <dbReference type="ARBA" id="ARBA00022728"/>
    </source>
</evidence>
<evidence type="ECO:0000256" key="15">
    <source>
        <dbReference type="ARBA" id="ARBA00047984"/>
    </source>
</evidence>
<name>A0A9N9IDS6_9GLOM</name>
<evidence type="ECO:0000256" key="7">
    <source>
        <dbReference type="ARBA" id="ARBA00022816"/>
    </source>
</evidence>
<evidence type="ECO:0000256" key="14">
    <source>
        <dbReference type="ARBA" id="ARBA00040402"/>
    </source>
</evidence>
<keyword evidence="10" id="KW-0539">Nucleus</keyword>
<dbReference type="EC" id="3.6.4.13" evidence="2"/>
<feature type="domain" description="DEAD-box RNA helicase Q" evidence="20">
    <location>
        <begin position="53"/>
        <end position="81"/>
    </location>
</feature>
<dbReference type="Pfam" id="PF00271">
    <property type="entry name" value="Helicase_C"/>
    <property type="match status" value="1"/>
</dbReference>
<evidence type="ECO:0000256" key="17">
    <source>
        <dbReference type="SAM" id="MobiDB-lite"/>
    </source>
</evidence>
<evidence type="ECO:0000313" key="22">
    <source>
        <dbReference type="Proteomes" id="UP000789405"/>
    </source>
</evidence>
<evidence type="ECO:0000256" key="11">
    <source>
        <dbReference type="ARBA" id="ARBA00037698"/>
    </source>
</evidence>
<feature type="region of interest" description="Disordered" evidence="17">
    <location>
        <begin position="1"/>
        <end position="46"/>
    </location>
</feature>
<dbReference type="PROSITE" id="PS51195">
    <property type="entry name" value="Q_MOTIF"/>
    <property type="match status" value="1"/>
</dbReference>
<evidence type="ECO:0000256" key="16">
    <source>
        <dbReference type="PROSITE-ProRule" id="PRU00552"/>
    </source>
</evidence>
<dbReference type="PANTHER" id="PTHR47958">
    <property type="entry name" value="ATP-DEPENDENT RNA HELICASE DBP3"/>
    <property type="match status" value="1"/>
</dbReference>
<evidence type="ECO:0000256" key="5">
    <source>
        <dbReference type="ARBA" id="ARBA00022801"/>
    </source>
</evidence>
<comment type="function">
    <text evidence="11">ATP-binding RNA helicase involved in transcription elongation and required for the export of mRNA out of the nucleus. SUB2 also plays a role in pre-mRNA splicing and spliceosome assembly. May be involved in rDNA and telomeric silencing, and maintenance of genome integrity.</text>
</comment>
<gene>
    <name evidence="21" type="ORF">DERYTH_LOCUS15160</name>
</gene>
<evidence type="ECO:0000256" key="12">
    <source>
        <dbReference type="ARBA" id="ARBA00038213"/>
    </source>
</evidence>
<evidence type="ECO:0000259" key="18">
    <source>
        <dbReference type="PROSITE" id="PS51192"/>
    </source>
</evidence>
<feature type="domain" description="Helicase C-terminal" evidence="19">
    <location>
        <begin position="287"/>
        <end position="432"/>
    </location>
</feature>
<dbReference type="InterPro" id="IPR001650">
    <property type="entry name" value="Helicase_C-like"/>
</dbReference>
<dbReference type="PROSITE" id="PS51192">
    <property type="entry name" value="HELICASE_ATP_BIND_1"/>
    <property type="match status" value="1"/>
</dbReference>
<reference evidence="21" key="1">
    <citation type="submission" date="2021-06" db="EMBL/GenBank/DDBJ databases">
        <authorList>
            <person name="Kallberg Y."/>
            <person name="Tangrot J."/>
            <person name="Rosling A."/>
        </authorList>
    </citation>
    <scope>NUCLEOTIDE SEQUENCE</scope>
    <source>
        <strain evidence="21">MA453B</strain>
    </source>
</reference>
<keyword evidence="3" id="KW-0507">mRNA processing</keyword>
<dbReference type="InterPro" id="IPR014001">
    <property type="entry name" value="Helicase_ATP-bd"/>
</dbReference>
<dbReference type="EMBL" id="CAJVPY010012049">
    <property type="protein sequence ID" value="CAG8731434.1"/>
    <property type="molecule type" value="Genomic_DNA"/>
</dbReference>
<keyword evidence="3" id="KW-0747">Spliceosome</keyword>
<evidence type="ECO:0000256" key="6">
    <source>
        <dbReference type="ARBA" id="ARBA00022806"/>
    </source>
</evidence>
<accession>A0A9N9IDS6</accession>
<evidence type="ECO:0000256" key="4">
    <source>
        <dbReference type="ARBA" id="ARBA00022741"/>
    </source>
</evidence>
<evidence type="ECO:0000256" key="1">
    <source>
        <dbReference type="ARBA" id="ARBA00004123"/>
    </source>
</evidence>
<keyword evidence="22" id="KW-1185">Reference proteome</keyword>
<keyword evidence="7" id="KW-0813">Transport</keyword>
<evidence type="ECO:0000313" key="21">
    <source>
        <dbReference type="EMBL" id="CAG8731434.1"/>
    </source>
</evidence>
<feature type="short sequence motif" description="Q motif" evidence="16">
    <location>
        <begin position="53"/>
        <end position="81"/>
    </location>
</feature>
<dbReference type="Gene3D" id="3.40.50.300">
    <property type="entry name" value="P-loop containing nucleotide triphosphate hydrolases"/>
    <property type="match status" value="2"/>
</dbReference>
<feature type="domain" description="Helicase ATP-binding" evidence="18">
    <location>
        <begin position="84"/>
        <end position="259"/>
    </location>
</feature>
<dbReference type="SMART" id="SM00487">
    <property type="entry name" value="DEXDc"/>
    <property type="match status" value="1"/>
</dbReference>
<evidence type="ECO:0000256" key="2">
    <source>
        <dbReference type="ARBA" id="ARBA00012552"/>
    </source>
</evidence>
<keyword evidence="8" id="KW-0067">ATP-binding</keyword>
<dbReference type="FunFam" id="3.40.50.300:FF:000168">
    <property type="entry name" value="DEAD-box ATP-dependent RNA helicase 56-like"/>
    <property type="match status" value="1"/>
</dbReference>
<evidence type="ECO:0000259" key="19">
    <source>
        <dbReference type="PROSITE" id="PS51194"/>
    </source>
</evidence>
<comment type="catalytic activity">
    <reaction evidence="15">
        <text>ATP + H2O = ADP + phosphate + H(+)</text>
        <dbReference type="Rhea" id="RHEA:13065"/>
        <dbReference type="ChEBI" id="CHEBI:15377"/>
        <dbReference type="ChEBI" id="CHEBI:15378"/>
        <dbReference type="ChEBI" id="CHEBI:30616"/>
        <dbReference type="ChEBI" id="CHEBI:43474"/>
        <dbReference type="ChEBI" id="CHEBI:456216"/>
        <dbReference type="EC" id="3.6.4.13"/>
    </reaction>
</comment>
<dbReference type="OrthoDB" id="10265785at2759"/>
<dbReference type="CDD" id="cd18787">
    <property type="entry name" value="SF2_C_DEAD"/>
    <property type="match status" value="1"/>
</dbReference>
<feature type="compositionally biased region" description="Acidic residues" evidence="17">
    <location>
        <begin position="8"/>
        <end position="18"/>
    </location>
</feature>
<evidence type="ECO:0000256" key="13">
    <source>
        <dbReference type="ARBA" id="ARBA00040177"/>
    </source>
</evidence>
<evidence type="ECO:0000259" key="20">
    <source>
        <dbReference type="PROSITE" id="PS51195"/>
    </source>
</evidence>
<dbReference type="GO" id="GO:0003676">
    <property type="term" value="F:nucleic acid binding"/>
    <property type="evidence" value="ECO:0007669"/>
    <property type="project" value="InterPro"/>
</dbReference>
<comment type="similarity">
    <text evidence="12">Belongs to the DEAD box helicase family. DECD subfamily.</text>
</comment>
<evidence type="ECO:0000256" key="10">
    <source>
        <dbReference type="ARBA" id="ARBA00023242"/>
    </source>
</evidence>
<dbReference type="SUPFAM" id="SSF52540">
    <property type="entry name" value="P-loop containing nucleoside triphosphate hydrolases"/>
    <property type="match status" value="1"/>
</dbReference>
<proteinExistence type="inferred from homology"/>
<keyword evidence="5" id="KW-0378">Hydrolase</keyword>
<keyword evidence="9" id="KW-0508">mRNA splicing</keyword>
<comment type="caution">
    <text evidence="21">The sequence shown here is derived from an EMBL/GenBank/DDBJ whole genome shotgun (WGS) entry which is preliminary data.</text>
</comment>
<dbReference type="FunFam" id="3.40.50.300:FF:000111">
    <property type="entry name" value="DEAD-box ATP-dependent RNA helicase"/>
    <property type="match status" value="1"/>
</dbReference>
<dbReference type="InterPro" id="IPR011545">
    <property type="entry name" value="DEAD/DEAH_box_helicase_dom"/>
</dbReference>